<dbReference type="PANTHER" id="PTHR31793">
    <property type="entry name" value="4-HYDROXYBENZOYL-COA THIOESTERASE FAMILY MEMBER"/>
    <property type="match status" value="1"/>
</dbReference>
<organism evidence="3 4">
    <name type="scientific">Effusibacillus dendaii</name>
    <dbReference type="NCBI Taxonomy" id="2743772"/>
    <lineage>
        <taxon>Bacteria</taxon>
        <taxon>Bacillati</taxon>
        <taxon>Bacillota</taxon>
        <taxon>Bacilli</taxon>
        <taxon>Bacillales</taxon>
        <taxon>Alicyclobacillaceae</taxon>
        <taxon>Effusibacillus</taxon>
    </lineage>
</organism>
<dbReference type="PANTHER" id="PTHR31793:SF27">
    <property type="entry name" value="NOVEL THIOESTERASE SUPERFAMILY DOMAIN AND SAPOSIN A-TYPE DOMAIN CONTAINING PROTEIN (0610012H03RIK)"/>
    <property type="match status" value="1"/>
</dbReference>
<dbReference type="InterPro" id="IPR006684">
    <property type="entry name" value="YbgC/YbaW"/>
</dbReference>
<name>A0A7I8DD35_9BACL</name>
<dbReference type="InterPro" id="IPR050563">
    <property type="entry name" value="4-hydroxybenzoyl-CoA_TE"/>
</dbReference>
<evidence type="ECO:0000313" key="4">
    <source>
        <dbReference type="Proteomes" id="UP000593802"/>
    </source>
</evidence>
<dbReference type="SUPFAM" id="SSF54637">
    <property type="entry name" value="Thioesterase/thiol ester dehydrase-isomerase"/>
    <property type="match status" value="1"/>
</dbReference>
<dbReference type="NCBIfam" id="TIGR00051">
    <property type="entry name" value="YbgC/FadM family acyl-CoA thioesterase"/>
    <property type="match status" value="1"/>
</dbReference>
<dbReference type="AlphaFoldDB" id="A0A7I8DD35"/>
<dbReference type="Gene3D" id="3.10.129.10">
    <property type="entry name" value="Hotdog Thioesterase"/>
    <property type="match status" value="1"/>
</dbReference>
<evidence type="ECO:0000256" key="2">
    <source>
        <dbReference type="ARBA" id="ARBA00022801"/>
    </source>
</evidence>
<protein>
    <submittedName>
        <fullName evidence="3">Acyl-CoA thioester hydrolase</fullName>
    </submittedName>
</protein>
<dbReference type="CDD" id="cd00586">
    <property type="entry name" value="4HBT"/>
    <property type="match status" value="1"/>
</dbReference>
<gene>
    <name evidence="3" type="ORF">skT53_30090</name>
</gene>
<reference evidence="3 4" key="1">
    <citation type="submission" date="2020-08" db="EMBL/GenBank/DDBJ databases">
        <title>Complete Genome Sequence of Effusibacillus dendaii Strain skT53, Isolated from Farmland soil.</title>
        <authorList>
            <person name="Konishi T."/>
            <person name="Kawasaki H."/>
        </authorList>
    </citation>
    <scope>NUCLEOTIDE SEQUENCE [LARGE SCALE GENOMIC DNA]</scope>
    <source>
        <strain evidence="4">skT53</strain>
    </source>
</reference>
<dbReference type="GO" id="GO:0047617">
    <property type="term" value="F:fatty acyl-CoA hydrolase activity"/>
    <property type="evidence" value="ECO:0007669"/>
    <property type="project" value="TreeGrafter"/>
</dbReference>
<dbReference type="Pfam" id="PF13279">
    <property type="entry name" value="4HBT_2"/>
    <property type="match status" value="1"/>
</dbReference>
<sequence>MKDGWHETEVRVRYADTDAMRIAYHANYLTWFEIGRTELMRDNGVPYGELETQFGIMLPVIESRLFYHLPARYDDLLVIRTQLREARVRVHFEYQIIRQSDRQLLVSGYTMHAWVTREMKPVQLRKVAPEMSRLFNELVQNPE</sequence>
<dbReference type="EMBL" id="AP023366">
    <property type="protein sequence ID" value="BCJ88024.1"/>
    <property type="molecule type" value="Genomic_DNA"/>
</dbReference>
<dbReference type="PIRSF" id="PIRSF003230">
    <property type="entry name" value="YbgC"/>
    <property type="match status" value="1"/>
</dbReference>
<accession>A0A7I8DD35</accession>
<dbReference type="RefSeq" id="WP_200758638.1">
    <property type="nucleotide sequence ID" value="NZ_AP023366.1"/>
</dbReference>
<dbReference type="Proteomes" id="UP000593802">
    <property type="component" value="Chromosome"/>
</dbReference>
<keyword evidence="2 3" id="KW-0378">Hydrolase</keyword>
<dbReference type="InterPro" id="IPR029069">
    <property type="entry name" value="HotDog_dom_sf"/>
</dbReference>
<evidence type="ECO:0000313" key="3">
    <source>
        <dbReference type="EMBL" id="BCJ88024.1"/>
    </source>
</evidence>
<proteinExistence type="inferred from homology"/>
<dbReference type="KEGG" id="eff:skT53_30090"/>
<evidence type="ECO:0000256" key="1">
    <source>
        <dbReference type="ARBA" id="ARBA00005953"/>
    </source>
</evidence>
<keyword evidence="4" id="KW-1185">Reference proteome</keyword>
<comment type="similarity">
    <text evidence="1">Belongs to the 4-hydroxybenzoyl-CoA thioesterase family.</text>
</comment>